<evidence type="ECO:0000256" key="5">
    <source>
        <dbReference type="ARBA" id="ARBA00022989"/>
    </source>
</evidence>
<keyword evidence="4 7" id="KW-0812">Transmembrane</keyword>
<proteinExistence type="predicted"/>
<keyword evidence="3" id="KW-1003">Cell membrane</keyword>
<dbReference type="PANTHER" id="PTHR43744">
    <property type="entry name" value="ABC TRANSPORTER PERMEASE PROTEIN MG189-RELATED-RELATED"/>
    <property type="match status" value="1"/>
</dbReference>
<dbReference type="Proteomes" id="UP000621560">
    <property type="component" value="Unassembled WGS sequence"/>
</dbReference>
<dbReference type="GO" id="GO:0055085">
    <property type="term" value="P:transmembrane transport"/>
    <property type="evidence" value="ECO:0007669"/>
    <property type="project" value="InterPro"/>
</dbReference>
<evidence type="ECO:0000259" key="8">
    <source>
        <dbReference type="PROSITE" id="PS50928"/>
    </source>
</evidence>
<evidence type="ECO:0000256" key="2">
    <source>
        <dbReference type="ARBA" id="ARBA00022448"/>
    </source>
</evidence>
<accession>A0A927BQS2</accession>
<feature type="domain" description="ABC transmembrane type-1" evidence="8">
    <location>
        <begin position="73"/>
        <end position="272"/>
    </location>
</feature>
<dbReference type="Gene3D" id="1.10.3720.10">
    <property type="entry name" value="MetI-like"/>
    <property type="match status" value="1"/>
</dbReference>
<dbReference type="EMBL" id="JACXIZ010000005">
    <property type="protein sequence ID" value="MBD2843834.1"/>
    <property type="molecule type" value="Genomic_DNA"/>
</dbReference>
<sequence>MVTNKSERTFQWINSLFFALLSLSMIAPLIHLLAVSLSAPKYANAKLVVLWPKGFNLDVYETIFGLGALWRAMGVSIWITVIGTLLTLALCSSLSYAVSRRQMRGRIAVLQGILITFIFSAPLVPTYLVIRGLGMENTLWALIVPSALNAFYVLIMKTFFAGISGELFDSGKIDGCSEPRIYASIVMPLSKPVLATIALFHAVTQWNSYFQALLFIRSRELYPLQIILRNMVIEDEASAVVGNMETVQAATPEMMKAGVILFATVPILIVYPFLQRFFVKGAMLGSLKE</sequence>
<feature type="transmembrane region" description="Helical" evidence="7">
    <location>
        <begin position="108"/>
        <end position="128"/>
    </location>
</feature>
<keyword evidence="10" id="KW-1185">Reference proteome</keyword>
<feature type="transmembrane region" description="Helical" evidence="7">
    <location>
        <begin position="254"/>
        <end position="274"/>
    </location>
</feature>
<keyword evidence="5 7" id="KW-1133">Transmembrane helix</keyword>
<dbReference type="CDD" id="cd06261">
    <property type="entry name" value="TM_PBP2"/>
    <property type="match status" value="1"/>
</dbReference>
<evidence type="ECO:0000256" key="3">
    <source>
        <dbReference type="ARBA" id="ARBA00022475"/>
    </source>
</evidence>
<dbReference type="RefSeq" id="WP_190913981.1">
    <property type="nucleotide sequence ID" value="NZ_JACXIZ010000005.1"/>
</dbReference>
<dbReference type="InterPro" id="IPR000515">
    <property type="entry name" value="MetI-like"/>
</dbReference>
<name>A0A927BQS2_9BACL</name>
<comment type="caution">
    <text evidence="9">The sequence shown here is derived from an EMBL/GenBank/DDBJ whole genome shotgun (WGS) entry which is preliminary data.</text>
</comment>
<feature type="transmembrane region" description="Helical" evidence="7">
    <location>
        <begin position="69"/>
        <end position="96"/>
    </location>
</feature>
<reference evidence="9" key="1">
    <citation type="submission" date="2020-09" db="EMBL/GenBank/DDBJ databases">
        <title>A novel bacterium of genus Paenibacillus, isolated from South China Sea.</title>
        <authorList>
            <person name="Huang H."/>
            <person name="Mo K."/>
            <person name="Hu Y."/>
        </authorList>
    </citation>
    <scope>NUCLEOTIDE SEQUENCE</scope>
    <source>
        <strain evidence="9">IB182496</strain>
    </source>
</reference>
<evidence type="ECO:0000256" key="6">
    <source>
        <dbReference type="ARBA" id="ARBA00023136"/>
    </source>
</evidence>
<dbReference type="InterPro" id="IPR035906">
    <property type="entry name" value="MetI-like_sf"/>
</dbReference>
<organism evidence="9 10">
    <name type="scientific">Paenibacillus sabuli</name>
    <dbReference type="NCBI Taxonomy" id="2772509"/>
    <lineage>
        <taxon>Bacteria</taxon>
        <taxon>Bacillati</taxon>
        <taxon>Bacillota</taxon>
        <taxon>Bacilli</taxon>
        <taxon>Bacillales</taxon>
        <taxon>Paenibacillaceae</taxon>
        <taxon>Paenibacillus</taxon>
    </lineage>
</organism>
<evidence type="ECO:0000256" key="4">
    <source>
        <dbReference type="ARBA" id="ARBA00022692"/>
    </source>
</evidence>
<evidence type="ECO:0000313" key="9">
    <source>
        <dbReference type="EMBL" id="MBD2843834.1"/>
    </source>
</evidence>
<dbReference type="AlphaFoldDB" id="A0A927BQS2"/>
<keyword evidence="2" id="KW-0813">Transport</keyword>
<evidence type="ECO:0000256" key="7">
    <source>
        <dbReference type="SAM" id="Phobius"/>
    </source>
</evidence>
<comment type="subcellular location">
    <subcellularLocation>
        <location evidence="1">Cell membrane</location>
        <topology evidence="1">Multi-pass membrane protein</topology>
    </subcellularLocation>
</comment>
<keyword evidence="6 7" id="KW-0472">Membrane</keyword>
<dbReference type="PANTHER" id="PTHR43744:SF9">
    <property type="entry name" value="POLYGALACTURONAN_RHAMNOGALACTURONAN TRANSPORT SYSTEM PERMEASE PROTEIN YTCP"/>
    <property type="match status" value="1"/>
</dbReference>
<gene>
    <name evidence="9" type="ORF">IDH44_01405</name>
</gene>
<dbReference type="SUPFAM" id="SSF161098">
    <property type="entry name" value="MetI-like"/>
    <property type="match status" value="1"/>
</dbReference>
<protein>
    <submittedName>
        <fullName evidence="9">Carbohydrate ABC transporter permease</fullName>
    </submittedName>
</protein>
<evidence type="ECO:0000256" key="1">
    <source>
        <dbReference type="ARBA" id="ARBA00004651"/>
    </source>
</evidence>
<evidence type="ECO:0000313" key="10">
    <source>
        <dbReference type="Proteomes" id="UP000621560"/>
    </source>
</evidence>
<dbReference type="GO" id="GO:0005886">
    <property type="term" value="C:plasma membrane"/>
    <property type="evidence" value="ECO:0007669"/>
    <property type="project" value="UniProtKB-SubCell"/>
</dbReference>
<feature type="transmembrane region" description="Helical" evidence="7">
    <location>
        <begin position="140"/>
        <end position="160"/>
    </location>
</feature>
<feature type="transmembrane region" description="Helical" evidence="7">
    <location>
        <begin position="181"/>
        <end position="203"/>
    </location>
</feature>
<dbReference type="PROSITE" id="PS50928">
    <property type="entry name" value="ABC_TM1"/>
    <property type="match status" value="1"/>
</dbReference>